<dbReference type="InterPro" id="IPR033590">
    <property type="entry name" value="PPP1R35"/>
</dbReference>
<evidence type="ECO:0000256" key="1">
    <source>
        <dbReference type="ARBA" id="ARBA00004114"/>
    </source>
</evidence>
<accession>A0A3B5JY66</accession>
<dbReference type="GO" id="GO:0045724">
    <property type="term" value="P:positive regulation of cilium assembly"/>
    <property type="evidence" value="ECO:0007669"/>
    <property type="project" value="TreeGrafter"/>
</dbReference>
<dbReference type="CTD" id="221908"/>
<keyword evidence="2" id="KW-0963">Cytoplasm</keyword>
<dbReference type="Ensembl" id="ENSTRUT00000058223.2">
    <property type="protein sequence ID" value="ENSTRUP00000048030.1"/>
    <property type="gene ID" value="ENSTRUG00000025773.2"/>
</dbReference>
<feature type="compositionally biased region" description="Low complexity" evidence="5">
    <location>
        <begin position="34"/>
        <end position="49"/>
    </location>
</feature>
<comment type="subcellular location">
    <subcellularLocation>
        <location evidence="1">Cytoplasm</location>
        <location evidence="1">Cytoskeleton</location>
        <location evidence="1">Microtubule organizing center</location>
        <location evidence="1">Centrosome</location>
        <location evidence="1">Centriole</location>
    </subcellularLocation>
</comment>
<dbReference type="InterPro" id="IPR029135">
    <property type="entry name" value="PPP1R35_C"/>
</dbReference>
<keyword evidence="3" id="KW-0206">Cytoskeleton</keyword>
<dbReference type="GO" id="GO:1903724">
    <property type="term" value="P:positive regulation of centriole elongation"/>
    <property type="evidence" value="ECO:0007669"/>
    <property type="project" value="TreeGrafter"/>
</dbReference>
<feature type="compositionally biased region" description="Polar residues" evidence="5">
    <location>
        <begin position="88"/>
        <end position="97"/>
    </location>
</feature>
<sequence length="271" mass="30120">MSSSPPPSPLPFSHSKIHPFCSTLTFVSQSPELDLSTTLSPSSTPVKSSTHTEGEQGVRSTTSGRRKTSQLCFAEPVATLEPVLTPDTLPQRSNGAQKNKHHHRVPRQCIFTPTEVADHSLEEIRLNSTLALKKELQLLQGAEFNSQKAIKETLQTSERTKVLMNIRTTDVVNLSRSQLLYNSLVNVDIQKDQFISQAVQERLPLAPHPCCHSNKEGDSPSHLIFLTPHLMRQQPFSSEEGTANSKLCPLPHSSHSAFDLYRRQTCHESLS</sequence>
<protein>
    <submittedName>
        <fullName evidence="7">Protein phosphatase 1 regulatory subunit 35-like</fullName>
    </submittedName>
</protein>
<reference evidence="7" key="2">
    <citation type="submission" date="2025-08" db="UniProtKB">
        <authorList>
            <consortium name="Ensembl"/>
        </authorList>
    </citation>
    <scope>IDENTIFICATION</scope>
</reference>
<evidence type="ECO:0000256" key="4">
    <source>
        <dbReference type="ARBA" id="ARBA00029452"/>
    </source>
</evidence>
<dbReference type="OrthoDB" id="8942190at2759"/>
<reference evidence="7" key="3">
    <citation type="submission" date="2025-09" db="UniProtKB">
        <authorList>
            <consortium name="Ensembl"/>
        </authorList>
    </citation>
    <scope>IDENTIFICATION</scope>
</reference>
<dbReference type="GO" id="GO:0005814">
    <property type="term" value="C:centriole"/>
    <property type="evidence" value="ECO:0007669"/>
    <property type="project" value="UniProtKB-SubCell"/>
</dbReference>
<evidence type="ECO:0000256" key="2">
    <source>
        <dbReference type="ARBA" id="ARBA00022490"/>
    </source>
</evidence>
<organism evidence="7 8">
    <name type="scientific">Takifugu rubripes</name>
    <name type="common">Japanese pufferfish</name>
    <name type="synonym">Fugu rubripes</name>
    <dbReference type="NCBI Taxonomy" id="31033"/>
    <lineage>
        <taxon>Eukaryota</taxon>
        <taxon>Metazoa</taxon>
        <taxon>Chordata</taxon>
        <taxon>Craniata</taxon>
        <taxon>Vertebrata</taxon>
        <taxon>Euteleostomi</taxon>
        <taxon>Actinopterygii</taxon>
        <taxon>Neopterygii</taxon>
        <taxon>Teleostei</taxon>
        <taxon>Neoteleostei</taxon>
        <taxon>Acanthomorphata</taxon>
        <taxon>Eupercaria</taxon>
        <taxon>Tetraodontiformes</taxon>
        <taxon>Tetradontoidea</taxon>
        <taxon>Tetraodontidae</taxon>
        <taxon>Takifugu</taxon>
    </lineage>
</organism>
<dbReference type="PANTHER" id="PTHR28625">
    <property type="entry name" value="PROTEIN PHOSPHATASE 1 REGULATORY SUBUNIT 35"/>
    <property type="match status" value="1"/>
</dbReference>
<dbReference type="KEGG" id="tru:101072247"/>
<dbReference type="STRING" id="31033.ENSTRUP00000048030"/>
<evidence type="ECO:0000256" key="5">
    <source>
        <dbReference type="SAM" id="MobiDB-lite"/>
    </source>
</evidence>
<proteinExistence type="inferred from homology"/>
<dbReference type="FunCoup" id="A0A3B5JY66">
    <property type="interactions" value="726"/>
</dbReference>
<dbReference type="GO" id="GO:0019902">
    <property type="term" value="F:phosphatase binding"/>
    <property type="evidence" value="ECO:0007669"/>
    <property type="project" value="InterPro"/>
</dbReference>
<dbReference type="RefSeq" id="XP_011604305.1">
    <property type="nucleotide sequence ID" value="XM_011606003.2"/>
</dbReference>
<reference evidence="7 8" key="1">
    <citation type="journal article" date="2011" name="Genome Biol. Evol.">
        <title>Integration of the genetic map and genome assembly of fugu facilitates insights into distinct features of genome evolution in teleosts and mammals.</title>
        <authorList>
            <person name="Kai W."/>
            <person name="Kikuchi K."/>
            <person name="Tohari S."/>
            <person name="Chew A.K."/>
            <person name="Tay A."/>
            <person name="Fujiwara A."/>
            <person name="Hosoya S."/>
            <person name="Suetake H."/>
            <person name="Naruse K."/>
            <person name="Brenner S."/>
            <person name="Suzuki Y."/>
            <person name="Venkatesh B."/>
        </authorList>
    </citation>
    <scope>NUCLEOTIDE SEQUENCE [LARGE SCALE GENOMIC DNA]</scope>
</reference>
<evidence type="ECO:0000256" key="3">
    <source>
        <dbReference type="ARBA" id="ARBA00023212"/>
    </source>
</evidence>
<comment type="similarity">
    <text evidence="4">Belongs to the PPP1R35 family.</text>
</comment>
<dbReference type="GeneID" id="101072247"/>
<dbReference type="Proteomes" id="UP000005226">
    <property type="component" value="Chromosome 8"/>
</dbReference>
<feature type="region of interest" description="Disordered" evidence="5">
    <location>
        <begin position="85"/>
        <end position="104"/>
    </location>
</feature>
<feature type="domain" description="Protein phosphatase 1 regulatory subunit 35 C-terminal" evidence="6">
    <location>
        <begin position="126"/>
        <end position="264"/>
    </location>
</feature>
<dbReference type="OMA" id="MMGCEEP"/>
<evidence type="ECO:0000313" key="7">
    <source>
        <dbReference type="Ensembl" id="ENSTRUP00000048030.1"/>
    </source>
</evidence>
<dbReference type="GeneTree" id="ENSGT00940000167671"/>
<evidence type="ECO:0000259" key="6">
    <source>
        <dbReference type="Pfam" id="PF15503"/>
    </source>
</evidence>
<feature type="region of interest" description="Disordered" evidence="5">
    <location>
        <begin position="34"/>
        <end position="69"/>
    </location>
</feature>
<dbReference type="PANTHER" id="PTHR28625:SF1">
    <property type="entry name" value="PROTEIN PHOSPHATASE 1 REGULATORY SUBUNIT 35"/>
    <property type="match status" value="1"/>
</dbReference>
<evidence type="ECO:0000313" key="8">
    <source>
        <dbReference type="Proteomes" id="UP000005226"/>
    </source>
</evidence>
<dbReference type="AlphaFoldDB" id="A0A3B5JY66"/>
<name>A0A3B5JY66_TAKRU</name>
<dbReference type="InParanoid" id="A0A3B5JY66"/>
<dbReference type="Pfam" id="PF15503">
    <property type="entry name" value="PPP1R35_C"/>
    <property type="match status" value="1"/>
</dbReference>
<keyword evidence="8" id="KW-1185">Reference proteome</keyword>
<gene>
    <name evidence="7" type="primary">ppp1r35</name>
</gene>